<keyword evidence="7 12" id="KW-0798">TonB box</keyword>
<dbReference type="InterPro" id="IPR037066">
    <property type="entry name" value="Plug_dom_sf"/>
</dbReference>
<feature type="compositionally biased region" description="Low complexity" evidence="13">
    <location>
        <begin position="33"/>
        <end position="51"/>
    </location>
</feature>
<sequence length="740" mass="80851">MKLSPLALGLSLALYAASGYAAAATNATHGADSAPAPATSTSSSPAQPTDNDASDDNDSRNRRPNKVKQLGAVDVNAALDQARNALSPDTGSSQYVITAQNIQALPLGDSTPLNQVLLQAPGVVQDSYGQLHVRGDHANLQYRIDGVLLPESISGFGQTLDARLIQNVKLLDGALPAQYGDRTAAVVDITTKSGAEMGNGGSVGITGGSFGTINPYASIWGHSGNWSYFFTGNYMENNVGIENPTRSRDPIHDRTNQVKGFGDISYVVNNDTRLSFLFGVTNNRFQIPNNPSQTPNFGYLDVTHFNSANLNERQDEQTRFGMVTLQSKFGDTSYQVSVGQRFSGLQYYPDDIGDLMFNGVAGQINQGDRASTLQADFATPWGGSHTLRYGLYYEFDRATTSTNSLVFPTNPDGSQASTVPFNISTGDRILAKTEALYLQDEWDISDTLTLNYGLRGDRYTAFREESQLSPRVGLLWQATDSTTVHAGYSRYFTPPQTELISTENIEAFANTTNAVKNYGNNTPLTERSNYFDVGVQQSIGSDWTLGLDEYYRKVDRLQDLGQFGTALVYSTFNYKYGRVRGTEFTLSYNHGPLTAYFNGAYSRAMGKDVITSQYNFGAAELAYIADNWIHLDHDQKLTSSGGVTYAITDNTKVGTDYLFGSGLRQEGLVPNGLSLPYYFQLNFDVSHDFNFDSIGKIHTQLALINALDRSFRLRSGTGIGVGAPQYGPRRGLYLTLQKDF</sequence>
<evidence type="ECO:0000256" key="5">
    <source>
        <dbReference type="ARBA" id="ARBA00022692"/>
    </source>
</evidence>
<dbReference type="GO" id="GO:0044718">
    <property type="term" value="P:siderophore transmembrane transport"/>
    <property type="evidence" value="ECO:0007669"/>
    <property type="project" value="TreeGrafter"/>
</dbReference>
<evidence type="ECO:0000256" key="11">
    <source>
        <dbReference type="PROSITE-ProRule" id="PRU01360"/>
    </source>
</evidence>
<feature type="domain" description="TonB-dependent receptor-like beta-barrel" evidence="15">
    <location>
        <begin position="279"/>
        <end position="690"/>
    </location>
</feature>
<feature type="region of interest" description="Disordered" evidence="13">
    <location>
        <begin position="29"/>
        <end position="66"/>
    </location>
</feature>
<dbReference type="Proteomes" id="UP000255334">
    <property type="component" value="Unassembled WGS sequence"/>
</dbReference>
<organism evidence="17 18">
    <name type="scientific">Dyella psychrodurans</name>
    <dbReference type="NCBI Taxonomy" id="1927960"/>
    <lineage>
        <taxon>Bacteria</taxon>
        <taxon>Pseudomonadati</taxon>
        <taxon>Pseudomonadota</taxon>
        <taxon>Gammaproteobacteria</taxon>
        <taxon>Lysobacterales</taxon>
        <taxon>Rhodanobacteraceae</taxon>
        <taxon>Dyella</taxon>
    </lineage>
</organism>
<evidence type="ECO:0000256" key="4">
    <source>
        <dbReference type="ARBA" id="ARBA00022452"/>
    </source>
</evidence>
<dbReference type="GO" id="GO:0009279">
    <property type="term" value="C:cell outer membrane"/>
    <property type="evidence" value="ECO:0007669"/>
    <property type="project" value="UniProtKB-SubCell"/>
</dbReference>
<feature type="signal peptide" evidence="14">
    <location>
        <begin position="1"/>
        <end position="23"/>
    </location>
</feature>
<keyword evidence="10 11" id="KW-0998">Cell outer membrane</keyword>
<dbReference type="InterPro" id="IPR039426">
    <property type="entry name" value="TonB-dep_rcpt-like"/>
</dbReference>
<evidence type="ECO:0000256" key="13">
    <source>
        <dbReference type="SAM" id="MobiDB-lite"/>
    </source>
</evidence>
<feature type="domain" description="TonB-dependent receptor plug" evidence="16">
    <location>
        <begin position="89"/>
        <end position="185"/>
    </location>
</feature>
<dbReference type="OrthoDB" id="9764669at2"/>
<dbReference type="Gene3D" id="2.40.170.20">
    <property type="entry name" value="TonB-dependent receptor, beta-barrel domain"/>
    <property type="match status" value="1"/>
</dbReference>
<evidence type="ECO:0000256" key="2">
    <source>
        <dbReference type="ARBA" id="ARBA00008143"/>
    </source>
</evidence>
<keyword evidence="9 17" id="KW-0675">Receptor</keyword>
<evidence type="ECO:0000256" key="10">
    <source>
        <dbReference type="ARBA" id="ARBA00023237"/>
    </source>
</evidence>
<dbReference type="Pfam" id="PF07715">
    <property type="entry name" value="Plug"/>
    <property type="match status" value="1"/>
</dbReference>
<reference evidence="17 18" key="1">
    <citation type="submission" date="2018-07" db="EMBL/GenBank/DDBJ databases">
        <title>Dyella monticola sp. nov. and Dyella psychrodurans sp. nov. isolated from monsoon evergreen broad-leaved forest soil of Dinghu Mountain, China.</title>
        <authorList>
            <person name="Gao Z."/>
            <person name="Qiu L."/>
        </authorList>
    </citation>
    <scope>NUCLEOTIDE SEQUENCE [LARGE SCALE GENOMIC DNA]</scope>
    <source>
        <strain evidence="17 18">4MSK11</strain>
    </source>
</reference>
<dbReference type="RefSeq" id="WP_115477771.1">
    <property type="nucleotide sequence ID" value="NZ_QRBF01000003.1"/>
</dbReference>
<keyword evidence="6 14" id="KW-0732">Signal</keyword>
<dbReference type="PANTHER" id="PTHR30069">
    <property type="entry name" value="TONB-DEPENDENT OUTER MEMBRANE RECEPTOR"/>
    <property type="match status" value="1"/>
</dbReference>
<evidence type="ECO:0000256" key="9">
    <source>
        <dbReference type="ARBA" id="ARBA00023170"/>
    </source>
</evidence>
<gene>
    <name evidence="17" type="ORF">DWU99_09265</name>
</gene>
<proteinExistence type="inferred from homology"/>
<evidence type="ECO:0000259" key="15">
    <source>
        <dbReference type="Pfam" id="PF00593"/>
    </source>
</evidence>
<evidence type="ECO:0000313" key="17">
    <source>
        <dbReference type="EMBL" id="RDS83969.1"/>
    </source>
</evidence>
<feature type="chain" id="PRO_5016571179" evidence="14">
    <location>
        <begin position="24"/>
        <end position="740"/>
    </location>
</feature>
<dbReference type="InterPro" id="IPR036942">
    <property type="entry name" value="Beta-barrel_TonB_sf"/>
</dbReference>
<name>A0A370X6A9_9GAMM</name>
<evidence type="ECO:0000256" key="8">
    <source>
        <dbReference type="ARBA" id="ARBA00023136"/>
    </source>
</evidence>
<protein>
    <submittedName>
        <fullName evidence="17">TonB-dependent receptor</fullName>
    </submittedName>
</protein>
<evidence type="ECO:0000256" key="1">
    <source>
        <dbReference type="ARBA" id="ARBA00004571"/>
    </source>
</evidence>
<dbReference type="AlphaFoldDB" id="A0A370X6A9"/>
<dbReference type="InterPro" id="IPR012910">
    <property type="entry name" value="Plug_dom"/>
</dbReference>
<evidence type="ECO:0000256" key="12">
    <source>
        <dbReference type="RuleBase" id="RU003357"/>
    </source>
</evidence>
<keyword evidence="4 11" id="KW-1134">Transmembrane beta strand</keyword>
<comment type="subcellular location">
    <subcellularLocation>
        <location evidence="1 11">Cell outer membrane</location>
        <topology evidence="1 11">Multi-pass membrane protein</topology>
    </subcellularLocation>
</comment>
<evidence type="ECO:0000256" key="14">
    <source>
        <dbReference type="SAM" id="SignalP"/>
    </source>
</evidence>
<dbReference type="PROSITE" id="PS52016">
    <property type="entry name" value="TONB_DEPENDENT_REC_3"/>
    <property type="match status" value="1"/>
</dbReference>
<evidence type="ECO:0000256" key="7">
    <source>
        <dbReference type="ARBA" id="ARBA00023077"/>
    </source>
</evidence>
<dbReference type="PANTHER" id="PTHR30069:SF29">
    <property type="entry name" value="HEMOGLOBIN AND HEMOGLOBIN-HAPTOGLOBIN-BINDING PROTEIN 1-RELATED"/>
    <property type="match status" value="1"/>
</dbReference>
<dbReference type="Pfam" id="PF00593">
    <property type="entry name" value="TonB_dep_Rec_b-barrel"/>
    <property type="match status" value="1"/>
</dbReference>
<comment type="similarity">
    <text evidence="2">Belongs to the TonB-dependent receptor family. Hemoglobin/haptoglobin binding protein subfamily.</text>
</comment>
<keyword evidence="8 11" id="KW-0472">Membrane</keyword>
<keyword evidence="3 11" id="KW-0813">Transport</keyword>
<evidence type="ECO:0000259" key="16">
    <source>
        <dbReference type="Pfam" id="PF07715"/>
    </source>
</evidence>
<evidence type="ECO:0000256" key="6">
    <source>
        <dbReference type="ARBA" id="ARBA00022729"/>
    </source>
</evidence>
<dbReference type="SUPFAM" id="SSF56935">
    <property type="entry name" value="Porins"/>
    <property type="match status" value="1"/>
</dbReference>
<dbReference type="EMBL" id="QRBF01000003">
    <property type="protein sequence ID" value="RDS83969.1"/>
    <property type="molecule type" value="Genomic_DNA"/>
</dbReference>
<dbReference type="InterPro" id="IPR000531">
    <property type="entry name" value="Beta-barrel_TonB"/>
</dbReference>
<evidence type="ECO:0000256" key="3">
    <source>
        <dbReference type="ARBA" id="ARBA00022448"/>
    </source>
</evidence>
<evidence type="ECO:0000313" key="18">
    <source>
        <dbReference type="Proteomes" id="UP000255334"/>
    </source>
</evidence>
<accession>A0A370X6A9</accession>
<comment type="caution">
    <text evidence="17">The sequence shown here is derived from an EMBL/GenBank/DDBJ whole genome shotgun (WGS) entry which is preliminary data.</text>
</comment>
<dbReference type="Gene3D" id="2.170.130.10">
    <property type="entry name" value="TonB-dependent receptor, plug domain"/>
    <property type="match status" value="1"/>
</dbReference>
<keyword evidence="5 11" id="KW-0812">Transmembrane</keyword>
<dbReference type="GO" id="GO:0015344">
    <property type="term" value="F:siderophore uptake transmembrane transporter activity"/>
    <property type="evidence" value="ECO:0007669"/>
    <property type="project" value="TreeGrafter"/>
</dbReference>
<keyword evidence="18" id="KW-1185">Reference proteome</keyword>